<gene>
    <name evidence="1" type="ORF">OXH18_02410</name>
</gene>
<protein>
    <submittedName>
        <fullName evidence="1">Uncharacterized protein</fullName>
    </submittedName>
</protein>
<name>A0A9E8ZGP8_9CYAN</name>
<keyword evidence="2" id="KW-1185">Reference proteome</keyword>
<dbReference type="KEGG" id="tsin:OXH18_02410"/>
<sequence>MVKKRSRRLQVEISADLERKLILWAATRDMKLNPWIKVVLRMRVDEHWTKIYQTLKEKAERLEMPVEELEHKILEQYGFDFEREKEELEQGLADNEED</sequence>
<proteinExistence type="predicted"/>
<dbReference type="Proteomes" id="UP001163152">
    <property type="component" value="Chromosome"/>
</dbReference>
<reference evidence="1" key="1">
    <citation type="submission" date="2022-12" db="EMBL/GenBank/DDBJ databases">
        <title>Polyphasic identification of a Novel Hot-Spring Cyanobacterium Ocullathermofonsia sinensis gen nov. sp. nov. and Genomic Insights on its Adaptations to the Thermal Habitat.</title>
        <authorList>
            <person name="Daroch M."/>
            <person name="Tang J."/>
            <person name="Jiang Y."/>
        </authorList>
    </citation>
    <scope>NUCLEOTIDE SEQUENCE</scope>
    <source>
        <strain evidence="1">PKUAC-SCTA174</strain>
    </source>
</reference>
<evidence type="ECO:0000313" key="2">
    <source>
        <dbReference type="Proteomes" id="UP001163152"/>
    </source>
</evidence>
<dbReference type="RefSeq" id="WP_268610826.1">
    <property type="nucleotide sequence ID" value="NZ_CP113797.1"/>
</dbReference>
<organism evidence="1 2">
    <name type="scientific">Thermocoleostomius sinensis A174</name>
    <dbReference type="NCBI Taxonomy" id="2016057"/>
    <lineage>
        <taxon>Bacteria</taxon>
        <taxon>Bacillati</taxon>
        <taxon>Cyanobacteriota</taxon>
        <taxon>Cyanophyceae</taxon>
        <taxon>Oculatellales</taxon>
        <taxon>Oculatellaceae</taxon>
        <taxon>Thermocoleostomius</taxon>
    </lineage>
</organism>
<dbReference type="AlphaFoldDB" id="A0A9E8ZGP8"/>
<accession>A0A9E8ZGP8</accession>
<dbReference type="EMBL" id="CP113797">
    <property type="protein sequence ID" value="WAL60870.1"/>
    <property type="molecule type" value="Genomic_DNA"/>
</dbReference>
<evidence type="ECO:0000313" key="1">
    <source>
        <dbReference type="EMBL" id="WAL60870.1"/>
    </source>
</evidence>